<comment type="caution">
    <text evidence="2">The sequence shown here is derived from an EMBL/GenBank/DDBJ whole genome shotgun (WGS) entry which is preliminary data.</text>
</comment>
<dbReference type="EMBL" id="JBBPBN010000002">
    <property type="protein sequence ID" value="KAK9044893.1"/>
    <property type="molecule type" value="Genomic_DNA"/>
</dbReference>
<evidence type="ECO:0000313" key="2">
    <source>
        <dbReference type="EMBL" id="KAK9044893.1"/>
    </source>
</evidence>
<keyword evidence="3" id="KW-1185">Reference proteome</keyword>
<sequence>MPEEMLATNQPEATIVQQSDATSPAKEEAEKTESQHIDTDSGTEEHTIATTQVISPVVPTAFNAPTSSKQIEALLENIKDIVSEDANPMPQLCKIKKMTTRKKTRSSL</sequence>
<proteinExistence type="predicted"/>
<gene>
    <name evidence="2" type="ORF">V6N11_058784</name>
</gene>
<feature type="region of interest" description="Disordered" evidence="1">
    <location>
        <begin position="1"/>
        <end position="46"/>
    </location>
</feature>
<reference evidence="2 3" key="1">
    <citation type="journal article" date="2024" name="G3 (Bethesda)">
        <title>Genome assembly of Hibiscus sabdariffa L. provides insights into metabolisms of medicinal natural products.</title>
        <authorList>
            <person name="Kim T."/>
        </authorList>
    </citation>
    <scope>NUCLEOTIDE SEQUENCE [LARGE SCALE GENOMIC DNA]</scope>
    <source>
        <strain evidence="2">TK-2024</strain>
        <tissue evidence="2">Old leaves</tissue>
    </source>
</reference>
<organism evidence="2 3">
    <name type="scientific">Hibiscus sabdariffa</name>
    <name type="common">roselle</name>
    <dbReference type="NCBI Taxonomy" id="183260"/>
    <lineage>
        <taxon>Eukaryota</taxon>
        <taxon>Viridiplantae</taxon>
        <taxon>Streptophyta</taxon>
        <taxon>Embryophyta</taxon>
        <taxon>Tracheophyta</taxon>
        <taxon>Spermatophyta</taxon>
        <taxon>Magnoliopsida</taxon>
        <taxon>eudicotyledons</taxon>
        <taxon>Gunneridae</taxon>
        <taxon>Pentapetalae</taxon>
        <taxon>rosids</taxon>
        <taxon>malvids</taxon>
        <taxon>Malvales</taxon>
        <taxon>Malvaceae</taxon>
        <taxon>Malvoideae</taxon>
        <taxon>Hibiscus</taxon>
    </lineage>
</organism>
<accession>A0ABR2U574</accession>
<feature type="compositionally biased region" description="Basic and acidic residues" evidence="1">
    <location>
        <begin position="25"/>
        <end position="46"/>
    </location>
</feature>
<name>A0ABR2U574_9ROSI</name>
<evidence type="ECO:0000313" key="3">
    <source>
        <dbReference type="Proteomes" id="UP001396334"/>
    </source>
</evidence>
<protein>
    <submittedName>
        <fullName evidence="2">Uncharacterized protein</fullName>
    </submittedName>
</protein>
<dbReference type="Proteomes" id="UP001396334">
    <property type="component" value="Unassembled WGS sequence"/>
</dbReference>
<evidence type="ECO:0000256" key="1">
    <source>
        <dbReference type="SAM" id="MobiDB-lite"/>
    </source>
</evidence>
<feature type="compositionally biased region" description="Polar residues" evidence="1">
    <location>
        <begin position="7"/>
        <end position="22"/>
    </location>
</feature>